<sequence length="463" mass="50369">MEKSRLTLFIFIALVLGVVAGYIYNTYVFADLNKQLSTASTAIKAIDKNIEALPDTTVAAYKDFKLQRIAQVKIQNQATDAREDKLELFNILSKIFLNLIKMIVAPLVFTTLVVGVAKVGDIKAVGRIGGKTMLWFISATLVSLLLGMLLVNLFEPGKTMHLPLPDSHLSTGIKKSALSLTEFIGHVFPKSFIEAMANNEILQIVVFSLFFGVATAAIGEQGKIVIKAMDAFAHVIMKITGYVMKMAPLAVFGAITAVVAKQGLGVLSTYGIFISEFYFSLIVLWSVIILAGYIVLRKPVFRLINSIKDAMLIAFSTSTSEAAYPKVLEELEKFGCSNKIVSFVLPLGYSFNLDGSMMYMTFASLFLAQSYDIHLSFGHQLSMLLVLMLTSKGVAGVPRASLVVIAGTLSMFNIPEAGLFLLIGIDPLLDMGRSATNVLGNAMATAVVSKWEGEEVGKQLIRE</sequence>
<evidence type="ECO:0000256" key="3">
    <source>
        <dbReference type="ARBA" id="ARBA00022475"/>
    </source>
</evidence>
<dbReference type="PANTHER" id="PTHR42865:SF7">
    <property type="entry name" value="PROTON_GLUTAMATE-ASPARTATE SYMPORTER"/>
    <property type="match status" value="1"/>
</dbReference>
<dbReference type="PANTHER" id="PTHR42865">
    <property type="entry name" value="PROTON/GLUTAMATE-ASPARTATE SYMPORTER"/>
    <property type="match status" value="1"/>
</dbReference>
<dbReference type="Gene3D" id="1.10.3860.10">
    <property type="entry name" value="Sodium:dicarboxylate symporter"/>
    <property type="match status" value="1"/>
</dbReference>
<feature type="transmembrane region" description="Helical" evidence="7">
    <location>
        <begin position="201"/>
        <end position="219"/>
    </location>
</feature>
<dbReference type="PRINTS" id="PR00173">
    <property type="entry name" value="EDTRNSPORT"/>
</dbReference>
<keyword evidence="3" id="KW-1003">Cell membrane</keyword>
<organism evidence="8 9">
    <name type="scientific">Mucilaginibacter angelicae</name>
    <dbReference type="NCBI Taxonomy" id="869718"/>
    <lineage>
        <taxon>Bacteria</taxon>
        <taxon>Pseudomonadati</taxon>
        <taxon>Bacteroidota</taxon>
        <taxon>Sphingobacteriia</taxon>
        <taxon>Sphingobacteriales</taxon>
        <taxon>Sphingobacteriaceae</taxon>
        <taxon>Mucilaginibacter</taxon>
    </lineage>
</organism>
<comment type="subcellular location">
    <subcellularLocation>
        <location evidence="1">Cell membrane</location>
        <topology evidence="1">Multi-pass membrane protein</topology>
    </subcellularLocation>
</comment>
<reference evidence="8 9" key="1">
    <citation type="submission" date="2024-09" db="EMBL/GenBank/DDBJ databases">
        <authorList>
            <person name="Sun Q."/>
            <person name="Mori K."/>
        </authorList>
    </citation>
    <scope>NUCLEOTIDE SEQUENCE [LARGE SCALE GENOMIC DNA]</scope>
    <source>
        <strain evidence="8 9">NCAIM B.02415</strain>
    </source>
</reference>
<dbReference type="InterPro" id="IPR001991">
    <property type="entry name" value="Na-dicarboxylate_symporter"/>
</dbReference>
<name>A0ABV6LFU2_9SPHI</name>
<feature type="transmembrane region" description="Helical" evidence="7">
    <location>
        <begin position="95"/>
        <end position="120"/>
    </location>
</feature>
<evidence type="ECO:0000313" key="8">
    <source>
        <dbReference type="EMBL" id="MFC0518313.1"/>
    </source>
</evidence>
<comment type="caution">
    <text evidence="8">The sequence shown here is derived from an EMBL/GenBank/DDBJ whole genome shotgun (WGS) entry which is preliminary data.</text>
</comment>
<feature type="transmembrane region" description="Helical" evidence="7">
    <location>
        <begin position="272"/>
        <end position="296"/>
    </location>
</feature>
<evidence type="ECO:0000313" key="9">
    <source>
        <dbReference type="Proteomes" id="UP001589828"/>
    </source>
</evidence>
<keyword evidence="2" id="KW-0813">Transport</keyword>
<protein>
    <submittedName>
        <fullName evidence="8">Dicarboxylate/amino acid:cation symporter</fullName>
    </submittedName>
</protein>
<keyword evidence="6 7" id="KW-0472">Membrane</keyword>
<feature type="transmembrane region" description="Helical" evidence="7">
    <location>
        <begin position="343"/>
        <end position="367"/>
    </location>
</feature>
<gene>
    <name evidence="8" type="ORF">ACFFGT_29130</name>
</gene>
<dbReference type="RefSeq" id="WP_377026037.1">
    <property type="nucleotide sequence ID" value="NZ_JBHLTS010000078.1"/>
</dbReference>
<evidence type="ECO:0000256" key="4">
    <source>
        <dbReference type="ARBA" id="ARBA00022692"/>
    </source>
</evidence>
<dbReference type="InterPro" id="IPR036458">
    <property type="entry name" value="Na:dicarbo_symporter_sf"/>
</dbReference>
<evidence type="ECO:0000256" key="1">
    <source>
        <dbReference type="ARBA" id="ARBA00004651"/>
    </source>
</evidence>
<keyword evidence="5 7" id="KW-1133">Transmembrane helix</keyword>
<proteinExistence type="predicted"/>
<dbReference type="Pfam" id="PF00375">
    <property type="entry name" value="SDF"/>
    <property type="match status" value="1"/>
</dbReference>
<evidence type="ECO:0000256" key="5">
    <source>
        <dbReference type="ARBA" id="ARBA00022989"/>
    </source>
</evidence>
<feature type="transmembrane region" description="Helical" evidence="7">
    <location>
        <begin position="373"/>
        <end position="390"/>
    </location>
</feature>
<feature type="transmembrane region" description="Helical" evidence="7">
    <location>
        <begin position="132"/>
        <end position="154"/>
    </location>
</feature>
<keyword evidence="9" id="KW-1185">Reference proteome</keyword>
<evidence type="ECO:0000256" key="6">
    <source>
        <dbReference type="ARBA" id="ARBA00023136"/>
    </source>
</evidence>
<dbReference type="EMBL" id="JBHLTS010000078">
    <property type="protein sequence ID" value="MFC0518313.1"/>
    <property type="molecule type" value="Genomic_DNA"/>
</dbReference>
<evidence type="ECO:0000256" key="2">
    <source>
        <dbReference type="ARBA" id="ARBA00022448"/>
    </source>
</evidence>
<feature type="transmembrane region" description="Helical" evidence="7">
    <location>
        <begin position="239"/>
        <end position="260"/>
    </location>
</feature>
<dbReference type="Proteomes" id="UP001589828">
    <property type="component" value="Unassembled WGS sequence"/>
</dbReference>
<feature type="transmembrane region" description="Helical" evidence="7">
    <location>
        <begin position="402"/>
        <end position="425"/>
    </location>
</feature>
<keyword evidence="4 7" id="KW-0812">Transmembrane</keyword>
<evidence type="ECO:0000256" key="7">
    <source>
        <dbReference type="SAM" id="Phobius"/>
    </source>
</evidence>
<dbReference type="SUPFAM" id="SSF118215">
    <property type="entry name" value="Proton glutamate symport protein"/>
    <property type="match status" value="1"/>
</dbReference>
<accession>A0ABV6LFU2</accession>